<dbReference type="SUPFAM" id="SSF48726">
    <property type="entry name" value="Immunoglobulin"/>
    <property type="match status" value="2"/>
</dbReference>
<name>A0A1Y3AQI7_EURMA</name>
<dbReference type="CDD" id="cd00096">
    <property type="entry name" value="Ig"/>
    <property type="match status" value="1"/>
</dbReference>
<dbReference type="InterPro" id="IPR003598">
    <property type="entry name" value="Ig_sub2"/>
</dbReference>
<dbReference type="PANTHER" id="PTHR12231:SF253">
    <property type="entry name" value="DPR-INTERACTING PROTEIN ETA, ISOFORM B-RELATED"/>
    <property type="match status" value="1"/>
</dbReference>
<evidence type="ECO:0000256" key="4">
    <source>
        <dbReference type="ARBA" id="ARBA00023319"/>
    </source>
</evidence>
<dbReference type="InterPro" id="IPR036179">
    <property type="entry name" value="Ig-like_dom_sf"/>
</dbReference>
<dbReference type="Pfam" id="PF13927">
    <property type="entry name" value="Ig_3"/>
    <property type="match status" value="1"/>
</dbReference>
<organism evidence="6 7">
    <name type="scientific">Euroglyphus maynei</name>
    <name type="common">Mayne's house dust mite</name>
    <dbReference type="NCBI Taxonomy" id="6958"/>
    <lineage>
        <taxon>Eukaryota</taxon>
        <taxon>Metazoa</taxon>
        <taxon>Ecdysozoa</taxon>
        <taxon>Arthropoda</taxon>
        <taxon>Chelicerata</taxon>
        <taxon>Arachnida</taxon>
        <taxon>Acari</taxon>
        <taxon>Acariformes</taxon>
        <taxon>Sarcoptiformes</taxon>
        <taxon>Astigmata</taxon>
        <taxon>Psoroptidia</taxon>
        <taxon>Analgoidea</taxon>
        <taxon>Pyroglyphidae</taxon>
        <taxon>Pyroglyphinae</taxon>
        <taxon>Euroglyphus</taxon>
    </lineage>
</organism>
<dbReference type="InterPro" id="IPR013783">
    <property type="entry name" value="Ig-like_fold"/>
</dbReference>
<proteinExistence type="predicted"/>
<evidence type="ECO:0000256" key="3">
    <source>
        <dbReference type="ARBA" id="ARBA00023157"/>
    </source>
</evidence>
<evidence type="ECO:0000256" key="2">
    <source>
        <dbReference type="ARBA" id="ARBA00022737"/>
    </source>
</evidence>
<dbReference type="PANTHER" id="PTHR12231">
    <property type="entry name" value="CTX-RELATED TYPE I TRANSMEMBRANE PROTEIN"/>
    <property type="match status" value="1"/>
</dbReference>
<keyword evidence="7" id="KW-1185">Reference proteome</keyword>
<sequence>MADGNPGKTSMIYEWLRNDEVIIGDHGNELVFDNLDKSFNGADIQCKVTNPVGTGKSSITLNIAYGPSFLPSMEYVYGADPGDTVRLACPVDGNPTPEITWIKVGTSSVMSTGPKLTIRNVQEENVGEYLCRVSCMK</sequence>
<keyword evidence="3" id="KW-1015">Disulfide bond</keyword>
<dbReference type="Gene3D" id="2.60.40.10">
    <property type="entry name" value="Immunoglobulins"/>
    <property type="match status" value="2"/>
</dbReference>
<feature type="domain" description="Ig-like" evidence="5">
    <location>
        <begin position="67"/>
        <end position="137"/>
    </location>
</feature>
<dbReference type="AlphaFoldDB" id="A0A1Y3AQI7"/>
<keyword evidence="1" id="KW-0732">Signal</keyword>
<dbReference type="InterPro" id="IPR051170">
    <property type="entry name" value="Neural/epithelial_adhesion"/>
</dbReference>
<evidence type="ECO:0000256" key="1">
    <source>
        <dbReference type="ARBA" id="ARBA00022729"/>
    </source>
</evidence>
<keyword evidence="4" id="KW-0393">Immunoglobulin domain</keyword>
<comment type="caution">
    <text evidence="6">The sequence shown here is derived from an EMBL/GenBank/DDBJ whole genome shotgun (WGS) entry which is preliminary data.</text>
</comment>
<gene>
    <name evidence="6" type="ORF">BLA29_008733</name>
</gene>
<dbReference type="EMBL" id="MUJZ01069065">
    <property type="protein sequence ID" value="OTF69736.1"/>
    <property type="molecule type" value="Genomic_DNA"/>
</dbReference>
<keyword evidence="2" id="KW-0677">Repeat</keyword>
<protein>
    <submittedName>
        <fullName evidence="6">Irregular chiasm C-roughest protein-like protein</fullName>
    </submittedName>
</protein>
<evidence type="ECO:0000313" key="7">
    <source>
        <dbReference type="Proteomes" id="UP000194236"/>
    </source>
</evidence>
<dbReference type="InterPro" id="IPR007110">
    <property type="entry name" value="Ig-like_dom"/>
</dbReference>
<dbReference type="PROSITE" id="PS50835">
    <property type="entry name" value="IG_LIKE"/>
    <property type="match status" value="1"/>
</dbReference>
<evidence type="ECO:0000259" key="5">
    <source>
        <dbReference type="PROSITE" id="PS50835"/>
    </source>
</evidence>
<dbReference type="OrthoDB" id="6413693at2759"/>
<accession>A0A1Y3AQI7</accession>
<evidence type="ECO:0000313" key="6">
    <source>
        <dbReference type="EMBL" id="OTF69736.1"/>
    </source>
</evidence>
<dbReference type="SMART" id="SM00408">
    <property type="entry name" value="IGc2"/>
    <property type="match status" value="1"/>
</dbReference>
<reference evidence="6 7" key="1">
    <citation type="submission" date="2017-03" db="EMBL/GenBank/DDBJ databases">
        <title>Genome Survey of Euroglyphus maynei.</title>
        <authorList>
            <person name="Arlian L.G."/>
            <person name="Morgan M.S."/>
            <person name="Rider S.D."/>
        </authorList>
    </citation>
    <scope>NUCLEOTIDE SEQUENCE [LARGE SCALE GENOMIC DNA]</scope>
    <source>
        <strain evidence="6">Arlian Lab</strain>
        <tissue evidence="6">Whole body</tissue>
    </source>
</reference>
<dbReference type="Proteomes" id="UP000194236">
    <property type="component" value="Unassembled WGS sequence"/>
</dbReference>